<reference evidence="6 7" key="1">
    <citation type="submission" date="2020-08" db="EMBL/GenBank/DDBJ databases">
        <title>Sequencing the genomes of 1000 actinobacteria strains.</title>
        <authorList>
            <person name="Klenk H.-P."/>
        </authorList>
    </citation>
    <scope>NUCLEOTIDE SEQUENCE [LARGE SCALE GENOMIC DNA]</scope>
    <source>
        <strain evidence="6 7">DSM 20146</strain>
    </source>
</reference>
<feature type="transmembrane region" description="Helical" evidence="3">
    <location>
        <begin position="110"/>
        <end position="132"/>
    </location>
</feature>
<keyword evidence="7" id="KW-1185">Reference proteome</keyword>
<organism evidence="6 7">
    <name type="scientific">Leifsonia aquatica</name>
    <name type="common">Corynebacterium aquaticum</name>
    <dbReference type="NCBI Taxonomy" id="144185"/>
    <lineage>
        <taxon>Bacteria</taxon>
        <taxon>Bacillati</taxon>
        <taxon>Actinomycetota</taxon>
        <taxon>Actinomycetes</taxon>
        <taxon>Micrococcales</taxon>
        <taxon>Microbacteriaceae</taxon>
        <taxon>Leifsonia</taxon>
    </lineage>
</organism>
<evidence type="ECO:0000259" key="5">
    <source>
        <dbReference type="Pfam" id="PF11611"/>
    </source>
</evidence>
<dbReference type="InterPro" id="IPR018929">
    <property type="entry name" value="DUF2510"/>
</dbReference>
<dbReference type="EMBL" id="JACHVP010000001">
    <property type="protein sequence ID" value="MBB2967199.1"/>
    <property type="molecule type" value="Genomic_DNA"/>
</dbReference>
<feature type="domain" description="DUF2510" evidence="4">
    <location>
        <begin position="8"/>
        <end position="35"/>
    </location>
</feature>
<dbReference type="InterPro" id="IPR029050">
    <property type="entry name" value="Immunoprotect_excell_Ig-like"/>
</dbReference>
<feature type="compositionally biased region" description="Low complexity" evidence="2">
    <location>
        <begin position="142"/>
        <end position="173"/>
    </location>
</feature>
<evidence type="ECO:0000256" key="3">
    <source>
        <dbReference type="SAM" id="Phobius"/>
    </source>
</evidence>
<dbReference type="Gene3D" id="2.60.40.1240">
    <property type="match status" value="1"/>
</dbReference>
<evidence type="ECO:0000313" key="7">
    <source>
        <dbReference type="Proteomes" id="UP000538196"/>
    </source>
</evidence>
<gene>
    <name evidence="6" type="ORF">FHX33_001931</name>
</gene>
<evidence type="ECO:0008006" key="8">
    <source>
        <dbReference type="Google" id="ProtNLM"/>
    </source>
</evidence>
<dbReference type="Proteomes" id="UP000538196">
    <property type="component" value="Unassembled WGS sequence"/>
</dbReference>
<feature type="transmembrane region" description="Helical" evidence="3">
    <location>
        <begin position="56"/>
        <end position="74"/>
    </location>
</feature>
<keyword evidence="1" id="KW-0732">Signal</keyword>
<dbReference type="AlphaFoldDB" id="A0A7W4UVQ8"/>
<dbReference type="Pfam" id="PF10708">
    <property type="entry name" value="DUF2510"/>
    <property type="match status" value="1"/>
</dbReference>
<keyword evidence="3" id="KW-1133">Transmembrane helix</keyword>
<comment type="caution">
    <text evidence="6">The sequence shown here is derived from an EMBL/GenBank/DDBJ whole genome shotgun (WGS) entry which is preliminary data.</text>
</comment>
<dbReference type="InterPro" id="IPR029051">
    <property type="entry name" value="DUF4352"/>
</dbReference>
<feature type="domain" description="DUF4352" evidence="5">
    <location>
        <begin position="178"/>
        <end position="295"/>
    </location>
</feature>
<name>A0A7W4UVQ8_LEIAQ</name>
<evidence type="ECO:0000259" key="4">
    <source>
        <dbReference type="Pfam" id="PF10708"/>
    </source>
</evidence>
<sequence>MTNAPADWYPDPEYPGQLRYWDGTAWTVNRAPAPRSVEVAAAPSAPDAPAPANRDATPAVLALVLAIVGFVLGVLPFAAWFAWLAFVPALILAIRALVRRRAGRGSSISAIVVAGIGWLFSLVVGLGSFALLPAGAPSSPEAAAVSSSTPTASPTASAPPATPSAGPTPTVPALPGLGQAVTSRSGVSFTVTGVECGLGAQQDVFGDVAPKGQFCRIDFVVANGSTQPQNLSASDVFGYIGNARYEADSGLARFGDDDYFSTVNPGLSVDCTVFFDVPAGATLDRVKLITSWWGGDGATVTLR</sequence>
<dbReference type="Pfam" id="PF11611">
    <property type="entry name" value="DUF4352"/>
    <property type="match status" value="1"/>
</dbReference>
<keyword evidence="3" id="KW-0812">Transmembrane</keyword>
<evidence type="ECO:0000256" key="2">
    <source>
        <dbReference type="SAM" id="MobiDB-lite"/>
    </source>
</evidence>
<proteinExistence type="predicted"/>
<accession>A0A7W4UVQ8</accession>
<evidence type="ECO:0000256" key="1">
    <source>
        <dbReference type="ARBA" id="ARBA00022729"/>
    </source>
</evidence>
<evidence type="ECO:0000313" key="6">
    <source>
        <dbReference type="EMBL" id="MBB2967199.1"/>
    </source>
</evidence>
<feature type="region of interest" description="Disordered" evidence="2">
    <location>
        <begin position="142"/>
        <end position="175"/>
    </location>
</feature>
<protein>
    <recommendedName>
        <fullName evidence="8">DUF4352 domain-containing protein</fullName>
    </recommendedName>
</protein>
<keyword evidence="3" id="KW-0472">Membrane</keyword>
<dbReference type="RefSeq" id="WP_183428395.1">
    <property type="nucleotide sequence ID" value="NZ_JACHVP010000001.1"/>
</dbReference>